<reference evidence="1" key="1">
    <citation type="submission" date="2018-11" db="EMBL/GenBank/DDBJ databases">
        <authorList>
            <person name="Grassa J C."/>
        </authorList>
    </citation>
    <scope>NUCLEOTIDE SEQUENCE [LARGE SCALE GENOMIC DNA]</scope>
</reference>
<dbReference type="Proteomes" id="UP000596661">
    <property type="component" value="Chromosome 5"/>
</dbReference>
<proteinExistence type="predicted"/>
<evidence type="ECO:0000313" key="1">
    <source>
        <dbReference type="EnsemblPlants" id="cds.evm.model.05.1110"/>
    </source>
</evidence>
<organism evidence="1 2">
    <name type="scientific">Cannabis sativa</name>
    <name type="common">Hemp</name>
    <name type="synonym">Marijuana</name>
    <dbReference type="NCBI Taxonomy" id="3483"/>
    <lineage>
        <taxon>Eukaryota</taxon>
        <taxon>Viridiplantae</taxon>
        <taxon>Streptophyta</taxon>
        <taxon>Embryophyta</taxon>
        <taxon>Tracheophyta</taxon>
        <taxon>Spermatophyta</taxon>
        <taxon>Magnoliopsida</taxon>
        <taxon>eudicotyledons</taxon>
        <taxon>Gunneridae</taxon>
        <taxon>Pentapetalae</taxon>
        <taxon>rosids</taxon>
        <taxon>fabids</taxon>
        <taxon>Rosales</taxon>
        <taxon>Cannabaceae</taxon>
        <taxon>Cannabis</taxon>
    </lineage>
</organism>
<accession>A0A803PK24</accession>
<protein>
    <submittedName>
        <fullName evidence="1">Uncharacterized protein</fullName>
    </submittedName>
</protein>
<name>A0A803PK24_CANSA</name>
<keyword evidence="2" id="KW-1185">Reference proteome</keyword>
<dbReference type="Gramene" id="evm.model.05.1110">
    <property type="protein sequence ID" value="cds.evm.model.05.1110"/>
    <property type="gene ID" value="evm.TU.05.1110"/>
</dbReference>
<evidence type="ECO:0000313" key="2">
    <source>
        <dbReference type="Proteomes" id="UP000596661"/>
    </source>
</evidence>
<sequence length="157" mass="17244">MSPSWDFCTRLLSEPFEASFFGKCREGLFQMRSHGLKYKSCNPVLYGWEMAESFYPTPIAAELNSGRCSKGLPPRDLPEAAPRREMPTTTIWGLGTGRHLNPSCVKGLSPSSSSPVSGHGPSELLMEDPGSLYIRWEPAIFFSGPRPFATSTKKAGP</sequence>
<dbReference type="EMBL" id="UZAU01000496">
    <property type="status" value="NOT_ANNOTATED_CDS"/>
    <property type="molecule type" value="Genomic_DNA"/>
</dbReference>
<dbReference type="AlphaFoldDB" id="A0A803PK24"/>
<dbReference type="EnsemblPlants" id="evm.model.05.1110">
    <property type="protein sequence ID" value="cds.evm.model.05.1110"/>
    <property type="gene ID" value="evm.TU.05.1110"/>
</dbReference>
<reference evidence="1" key="2">
    <citation type="submission" date="2021-03" db="UniProtKB">
        <authorList>
            <consortium name="EnsemblPlants"/>
        </authorList>
    </citation>
    <scope>IDENTIFICATION</scope>
</reference>